<evidence type="ECO:0000256" key="10">
    <source>
        <dbReference type="PIRNR" id="PIRNR006268"/>
    </source>
</evidence>
<sequence>MSTDALQRDGLHRRALNGPAMGARWSAVFYADDAFDTSALAVGLQQAVDEVERQMSVWRPDSDLERLNRAPTGVWVDVPRKLMRVLQEALLVGELSDGAFDIGVGDLVKAWGLGAGSRTPDAVGIASLSGRRRSPPPQNLRLDPASSRAKKLAPLRLDLSGIAKGFGVDELDAIMKAAGLSSWLVGIDGEMRAAGGKPDGKPWAVGHERPSREARALMGVIELDDGAVATSGDYRHVQDIDGRGHAHTIDPRRAAPLANDLASVTVLAPTAMVADAWATALMVLGEDAGSVLSRRLGLRAIFVTRNGETHAVFD</sequence>
<feature type="binding site" evidence="11">
    <location>
        <position position="275"/>
    </location>
    <ligand>
        <name>Mg(2+)</name>
        <dbReference type="ChEBI" id="CHEBI:18420"/>
    </ligand>
</feature>
<keyword evidence="7 10" id="KW-0460">Magnesium</keyword>
<comment type="cofactor">
    <cofactor evidence="11">
        <name>Mg(2+)</name>
        <dbReference type="ChEBI" id="CHEBI:18420"/>
    </cofactor>
    <cofactor evidence="11">
        <name>Mn(2+)</name>
        <dbReference type="ChEBI" id="CHEBI:29035"/>
    </cofactor>
    <text evidence="11">Magnesium. Can also use manganese.</text>
</comment>
<evidence type="ECO:0000256" key="4">
    <source>
        <dbReference type="ARBA" id="ARBA00022679"/>
    </source>
</evidence>
<dbReference type="InterPro" id="IPR024932">
    <property type="entry name" value="ApbE"/>
</dbReference>
<evidence type="ECO:0000256" key="1">
    <source>
        <dbReference type="ARBA" id="ARBA00011955"/>
    </source>
</evidence>
<keyword evidence="5 10" id="KW-0479">Metal-binding</keyword>
<proteinExistence type="inferred from homology"/>
<dbReference type="PANTHER" id="PTHR30040">
    <property type="entry name" value="THIAMINE BIOSYNTHESIS LIPOPROTEIN APBE"/>
    <property type="match status" value="1"/>
</dbReference>
<evidence type="ECO:0000256" key="5">
    <source>
        <dbReference type="ARBA" id="ARBA00022723"/>
    </source>
</evidence>
<feature type="region of interest" description="Disordered" evidence="12">
    <location>
        <begin position="127"/>
        <end position="146"/>
    </location>
</feature>
<dbReference type="AlphaFoldDB" id="A0A2S6NDQ7"/>
<comment type="caution">
    <text evidence="13">The sequence shown here is derived from an EMBL/GenBank/DDBJ whole genome shotgun (WGS) entry which is preliminary data.</text>
</comment>
<evidence type="ECO:0000256" key="9">
    <source>
        <dbReference type="ARBA" id="ARBA00048540"/>
    </source>
</evidence>
<feature type="binding site" evidence="11">
    <location>
        <position position="279"/>
    </location>
    <ligand>
        <name>Mg(2+)</name>
        <dbReference type="ChEBI" id="CHEBI:18420"/>
    </ligand>
</feature>
<comment type="similarity">
    <text evidence="10">Belongs to the ApbE family.</text>
</comment>
<protein>
    <recommendedName>
        <fullName evidence="2 10">FAD:protein FMN transferase</fullName>
        <ecNumber evidence="1 10">2.7.1.180</ecNumber>
    </recommendedName>
    <alternativeName>
        <fullName evidence="8 10">Flavin transferase</fullName>
    </alternativeName>
</protein>
<evidence type="ECO:0000313" key="14">
    <source>
        <dbReference type="Proteomes" id="UP000239089"/>
    </source>
</evidence>
<organism evidence="13 14">
    <name type="scientific">Rhodoblastus sphagnicola</name>
    <dbReference type="NCBI Taxonomy" id="333368"/>
    <lineage>
        <taxon>Bacteria</taxon>
        <taxon>Pseudomonadati</taxon>
        <taxon>Pseudomonadota</taxon>
        <taxon>Alphaproteobacteria</taxon>
        <taxon>Hyphomicrobiales</taxon>
        <taxon>Rhodoblastaceae</taxon>
        <taxon>Rhodoblastus</taxon>
    </lineage>
</organism>
<dbReference type="SUPFAM" id="SSF143631">
    <property type="entry name" value="ApbE-like"/>
    <property type="match status" value="1"/>
</dbReference>
<name>A0A2S6NDQ7_9HYPH</name>
<dbReference type="GO" id="GO:0016740">
    <property type="term" value="F:transferase activity"/>
    <property type="evidence" value="ECO:0007669"/>
    <property type="project" value="UniProtKB-UniRule"/>
</dbReference>
<evidence type="ECO:0000256" key="8">
    <source>
        <dbReference type="ARBA" id="ARBA00031306"/>
    </source>
</evidence>
<dbReference type="Proteomes" id="UP000239089">
    <property type="component" value="Unassembled WGS sequence"/>
</dbReference>
<dbReference type="InterPro" id="IPR003374">
    <property type="entry name" value="ApbE-like_sf"/>
</dbReference>
<keyword evidence="6 10" id="KW-0274">FAD</keyword>
<feature type="binding site" evidence="11">
    <location>
        <position position="161"/>
    </location>
    <ligand>
        <name>Mg(2+)</name>
        <dbReference type="ChEBI" id="CHEBI:18420"/>
    </ligand>
</feature>
<dbReference type="Pfam" id="PF02424">
    <property type="entry name" value="ApbE"/>
    <property type="match status" value="1"/>
</dbReference>
<evidence type="ECO:0000313" key="13">
    <source>
        <dbReference type="EMBL" id="PPQ32762.1"/>
    </source>
</evidence>
<keyword evidence="14" id="KW-1185">Reference proteome</keyword>
<dbReference type="PANTHER" id="PTHR30040:SF2">
    <property type="entry name" value="FAD:PROTEIN FMN TRANSFERASE"/>
    <property type="match status" value="1"/>
</dbReference>
<gene>
    <name evidence="13" type="ORF">CCR94_03735</name>
</gene>
<dbReference type="EMBL" id="NHSJ01000034">
    <property type="protein sequence ID" value="PPQ32762.1"/>
    <property type="molecule type" value="Genomic_DNA"/>
</dbReference>
<evidence type="ECO:0000256" key="11">
    <source>
        <dbReference type="PIRSR" id="PIRSR006268-2"/>
    </source>
</evidence>
<evidence type="ECO:0000256" key="6">
    <source>
        <dbReference type="ARBA" id="ARBA00022827"/>
    </source>
</evidence>
<keyword evidence="4 10" id="KW-0808">Transferase</keyword>
<reference evidence="13 14" key="1">
    <citation type="journal article" date="2018" name="Arch. Microbiol.">
        <title>New insights into the metabolic potential of the phototrophic purple bacterium Rhodopila globiformis DSM 161(T) from its draft genome sequence and evidence for a vanadium-dependent nitrogenase.</title>
        <authorList>
            <person name="Imhoff J.F."/>
            <person name="Rahn T."/>
            <person name="Kunzel S."/>
            <person name="Neulinger S.C."/>
        </authorList>
    </citation>
    <scope>NUCLEOTIDE SEQUENCE [LARGE SCALE GENOMIC DNA]</scope>
    <source>
        <strain evidence="13 14">DSM 16996</strain>
    </source>
</reference>
<dbReference type="OrthoDB" id="9778595at2"/>
<keyword evidence="3 10" id="KW-0285">Flavoprotein</keyword>
<accession>A0A2S6NDQ7</accession>
<evidence type="ECO:0000256" key="3">
    <source>
        <dbReference type="ARBA" id="ARBA00022630"/>
    </source>
</evidence>
<dbReference type="GO" id="GO:0046872">
    <property type="term" value="F:metal ion binding"/>
    <property type="evidence" value="ECO:0007669"/>
    <property type="project" value="UniProtKB-UniRule"/>
</dbReference>
<dbReference type="EC" id="2.7.1.180" evidence="1 10"/>
<evidence type="ECO:0000256" key="12">
    <source>
        <dbReference type="SAM" id="MobiDB-lite"/>
    </source>
</evidence>
<dbReference type="Gene3D" id="3.10.520.10">
    <property type="entry name" value="ApbE-like domains"/>
    <property type="match status" value="1"/>
</dbReference>
<evidence type="ECO:0000256" key="7">
    <source>
        <dbReference type="ARBA" id="ARBA00022842"/>
    </source>
</evidence>
<evidence type="ECO:0000256" key="2">
    <source>
        <dbReference type="ARBA" id="ARBA00016337"/>
    </source>
</evidence>
<dbReference type="RefSeq" id="WP_104506535.1">
    <property type="nucleotide sequence ID" value="NZ_JACIGC010000007.1"/>
</dbReference>
<dbReference type="PIRSF" id="PIRSF006268">
    <property type="entry name" value="ApbE"/>
    <property type="match status" value="1"/>
</dbReference>
<comment type="catalytic activity">
    <reaction evidence="9 10">
        <text>L-threonyl-[protein] + FAD = FMN-L-threonyl-[protein] + AMP + H(+)</text>
        <dbReference type="Rhea" id="RHEA:36847"/>
        <dbReference type="Rhea" id="RHEA-COMP:11060"/>
        <dbReference type="Rhea" id="RHEA-COMP:11061"/>
        <dbReference type="ChEBI" id="CHEBI:15378"/>
        <dbReference type="ChEBI" id="CHEBI:30013"/>
        <dbReference type="ChEBI" id="CHEBI:57692"/>
        <dbReference type="ChEBI" id="CHEBI:74257"/>
        <dbReference type="ChEBI" id="CHEBI:456215"/>
        <dbReference type="EC" id="2.7.1.180"/>
    </reaction>
</comment>